<keyword evidence="2" id="KW-1185">Reference proteome</keyword>
<dbReference type="EMBL" id="REGN01000176">
    <property type="protein sequence ID" value="RNA43782.1"/>
    <property type="molecule type" value="Genomic_DNA"/>
</dbReference>
<reference evidence="1 2" key="1">
    <citation type="journal article" date="2018" name="Sci. Rep.">
        <title>Genomic signatures of local adaptation to the degree of environmental predictability in rotifers.</title>
        <authorList>
            <person name="Franch-Gras L."/>
            <person name="Hahn C."/>
            <person name="Garcia-Roger E.M."/>
            <person name="Carmona M.J."/>
            <person name="Serra M."/>
            <person name="Gomez A."/>
        </authorList>
    </citation>
    <scope>NUCLEOTIDE SEQUENCE [LARGE SCALE GENOMIC DNA]</scope>
    <source>
        <strain evidence="1">HYR1</strain>
    </source>
</reference>
<organism evidence="1 2">
    <name type="scientific">Brachionus plicatilis</name>
    <name type="common">Marine rotifer</name>
    <name type="synonym">Brachionus muelleri</name>
    <dbReference type="NCBI Taxonomy" id="10195"/>
    <lineage>
        <taxon>Eukaryota</taxon>
        <taxon>Metazoa</taxon>
        <taxon>Spiralia</taxon>
        <taxon>Gnathifera</taxon>
        <taxon>Rotifera</taxon>
        <taxon>Eurotatoria</taxon>
        <taxon>Monogononta</taxon>
        <taxon>Pseudotrocha</taxon>
        <taxon>Ploima</taxon>
        <taxon>Brachionidae</taxon>
        <taxon>Brachionus</taxon>
    </lineage>
</organism>
<accession>A0A3M7T6W7</accession>
<sequence length="209" mass="24177">MEDQFGSIKKYYLNKNFIQFFPYLLTLKKALDNLTHKNIIAPETINLSGIKIKSVKEISLLGFMIDLNLNFSKQACNMSLAFKFKANNFNDLNNFLEKYGLYAFQHRFLDRMSSFSFKTYFYHNSPENIKDRLIKNDSRNLSYNLRNSAKLIEPMAKTNSVPGSGPGKTGPKRMEKTVLKTGILDSPFANDYSNGWSKKENIFKNNLNY</sequence>
<comment type="caution">
    <text evidence="1">The sequence shown here is derived from an EMBL/GenBank/DDBJ whole genome shotgun (WGS) entry which is preliminary data.</text>
</comment>
<dbReference type="AlphaFoldDB" id="A0A3M7T6W7"/>
<evidence type="ECO:0000313" key="1">
    <source>
        <dbReference type="EMBL" id="RNA43782.1"/>
    </source>
</evidence>
<proteinExistence type="predicted"/>
<name>A0A3M7T6W7_BRAPC</name>
<dbReference type="Proteomes" id="UP000276133">
    <property type="component" value="Unassembled WGS sequence"/>
</dbReference>
<gene>
    <name evidence="1" type="ORF">BpHYR1_033262</name>
</gene>
<protein>
    <submittedName>
        <fullName evidence="1">Uncharacterized protein</fullName>
    </submittedName>
</protein>
<evidence type="ECO:0000313" key="2">
    <source>
        <dbReference type="Proteomes" id="UP000276133"/>
    </source>
</evidence>